<sequence length="94" mass="10672">MITKTKAFLSRPSVQIFVLLVLAGAANGSVHVLADEYRAGAEWSLTFVIVHVMAVASFILFMMQCDLIERQLKALRDISVEYKKWKARREQSLD</sequence>
<feature type="transmembrane region" description="Helical" evidence="1">
    <location>
        <begin position="44"/>
        <end position="63"/>
    </location>
</feature>
<organism evidence="2 3">
    <name type="scientific">Arthrobacter phage Jinkies</name>
    <dbReference type="NCBI Taxonomy" id="2743903"/>
    <lineage>
        <taxon>Viruses</taxon>
        <taxon>Duplodnaviria</taxon>
        <taxon>Heunggongvirae</taxon>
        <taxon>Uroviricota</taxon>
        <taxon>Caudoviricetes</taxon>
        <taxon>Berryhillviridae</taxon>
        <taxon>Jinkiesvirus</taxon>
        <taxon>Jinkiesvirus jinkies</taxon>
    </lineage>
</organism>
<proteinExistence type="predicted"/>
<name>A0A7T0NAZ1_9CAUD</name>
<keyword evidence="1" id="KW-1133">Transmembrane helix</keyword>
<evidence type="ECO:0000313" key="2">
    <source>
        <dbReference type="EMBL" id="QPK40214.1"/>
    </source>
</evidence>
<protein>
    <submittedName>
        <fullName evidence="2">Uncharacterized protein</fullName>
    </submittedName>
</protein>
<evidence type="ECO:0000313" key="3">
    <source>
        <dbReference type="Proteomes" id="UP000594363"/>
    </source>
</evidence>
<gene>
    <name evidence="2" type="primary">83</name>
    <name evidence="2" type="ORF">SEA_JINKIES_83</name>
</gene>
<dbReference type="EMBL" id="MT498043">
    <property type="protein sequence ID" value="QPK40214.1"/>
    <property type="molecule type" value="Genomic_DNA"/>
</dbReference>
<keyword evidence="1" id="KW-0472">Membrane</keyword>
<keyword evidence="3" id="KW-1185">Reference proteome</keyword>
<accession>A0A7T0NAZ1</accession>
<keyword evidence="1" id="KW-0812">Transmembrane</keyword>
<evidence type="ECO:0000256" key="1">
    <source>
        <dbReference type="SAM" id="Phobius"/>
    </source>
</evidence>
<dbReference type="Proteomes" id="UP000594363">
    <property type="component" value="Segment"/>
</dbReference>
<reference evidence="2 3" key="1">
    <citation type="submission" date="2020-05" db="EMBL/GenBank/DDBJ databases">
        <authorList>
            <person name="Bohanan V.A."/>
            <person name="Brazelton B.R."/>
            <person name="Coffey L.M."/>
            <person name="Donovan A.R."/>
            <person name="Gales A.C."/>
            <person name="Glasscock A.J."/>
            <person name="Grill M."/>
            <person name="Harper M.C."/>
            <person name="Hollowell C.E."/>
            <person name="Liu T.Y."/>
            <person name="Mansour C."/>
            <person name="McDowell A.D."/>
            <person name="Miller T.E."/>
            <person name="Nash A.G."/>
            <person name="Seo J."/>
            <person name="Sherman Z.A."/>
            <person name="Albert R.M."/>
            <person name="Ayala A."/>
            <person name="Monti D.L."/>
            <person name="Garlena R.A."/>
            <person name="Russell D.A."/>
            <person name="Pope W.H."/>
            <person name="Jacobs-Sera D."/>
            <person name="Hatfull G.F."/>
        </authorList>
    </citation>
    <scope>NUCLEOTIDE SEQUENCE [LARGE SCALE GENOMIC DNA]</scope>
</reference>